<evidence type="ECO:0000256" key="6">
    <source>
        <dbReference type="ARBA" id="ARBA00022723"/>
    </source>
</evidence>
<evidence type="ECO:0000256" key="14">
    <source>
        <dbReference type="ARBA" id="ARBA00023136"/>
    </source>
</evidence>
<evidence type="ECO:0000256" key="20">
    <source>
        <dbReference type="SAM" id="SignalP"/>
    </source>
</evidence>
<feature type="domain" description="Integrin beta subunit VWA" evidence="21">
    <location>
        <begin position="29"/>
        <end position="457"/>
    </location>
</feature>
<dbReference type="GO" id="GO:0033627">
    <property type="term" value="P:cell adhesion mediated by integrin"/>
    <property type="evidence" value="ECO:0007669"/>
    <property type="project" value="TreeGrafter"/>
</dbReference>
<dbReference type="PIRSF" id="PIRSF002512">
    <property type="entry name" value="Integrin_B"/>
    <property type="match status" value="1"/>
</dbReference>
<feature type="disulfide bond" evidence="17">
    <location>
        <begin position="485"/>
        <end position="494"/>
    </location>
</feature>
<dbReference type="InterPro" id="IPR036465">
    <property type="entry name" value="vWFA_dom_sf"/>
</dbReference>
<dbReference type="InterPro" id="IPR040622">
    <property type="entry name" value="EGF_integrin_1"/>
</dbReference>
<keyword evidence="13 18" id="KW-0401">Integrin</keyword>
<comment type="similarity">
    <text evidence="2 18">Belongs to the integrin beta chain family.</text>
</comment>
<dbReference type="InterPro" id="IPR002369">
    <property type="entry name" value="Integrin_bsu_VWA"/>
</dbReference>
<evidence type="ECO:0000313" key="24">
    <source>
        <dbReference type="EMBL" id="OWF44106.1"/>
    </source>
</evidence>
<evidence type="ECO:0000259" key="22">
    <source>
        <dbReference type="SMART" id="SM01241"/>
    </source>
</evidence>
<evidence type="ECO:0000256" key="8">
    <source>
        <dbReference type="ARBA" id="ARBA00022737"/>
    </source>
</evidence>
<feature type="disulfide bond" evidence="17">
    <location>
        <begin position="533"/>
        <end position="543"/>
    </location>
</feature>
<reference evidence="24 25" key="1">
    <citation type="journal article" date="2017" name="Nat. Ecol. Evol.">
        <title>Scallop genome provides insights into evolution of bilaterian karyotype and development.</title>
        <authorList>
            <person name="Wang S."/>
            <person name="Zhang J."/>
            <person name="Jiao W."/>
            <person name="Li J."/>
            <person name="Xun X."/>
            <person name="Sun Y."/>
            <person name="Guo X."/>
            <person name="Huan P."/>
            <person name="Dong B."/>
            <person name="Zhang L."/>
            <person name="Hu X."/>
            <person name="Sun X."/>
            <person name="Wang J."/>
            <person name="Zhao C."/>
            <person name="Wang Y."/>
            <person name="Wang D."/>
            <person name="Huang X."/>
            <person name="Wang R."/>
            <person name="Lv J."/>
            <person name="Li Y."/>
            <person name="Zhang Z."/>
            <person name="Liu B."/>
            <person name="Lu W."/>
            <person name="Hui Y."/>
            <person name="Liang J."/>
            <person name="Zhou Z."/>
            <person name="Hou R."/>
            <person name="Li X."/>
            <person name="Liu Y."/>
            <person name="Li H."/>
            <person name="Ning X."/>
            <person name="Lin Y."/>
            <person name="Zhao L."/>
            <person name="Xing Q."/>
            <person name="Dou J."/>
            <person name="Li Y."/>
            <person name="Mao J."/>
            <person name="Guo H."/>
            <person name="Dou H."/>
            <person name="Li T."/>
            <person name="Mu C."/>
            <person name="Jiang W."/>
            <person name="Fu Q."/>
            <person name="Fu X."/>
            <person name="Miao Y."/>
            <person name="Liu J."/>
            <person name="Yu Q."/>
            <person name="Li R."/>
            <person name="Liao H."/>
            <person name="Li X."/>
            <person name="Kong Y."/>
            <person name="Jiang Z."/>
            <person name="Chourrout D."/>
            <person name="Li R."/>
            <person name="Bao Z."/>
        </authorList>
    </citation>
    <scope>NUCLEOTIDE SEQUENCE [LARGE SCALE GENOMIC DNA]</scope>
    <source>
        <strain evidence="24 25">PY_sf001</strain>
    </source>
</reference>
<dbReference type="InterPro" id="IPR014836">
    <property type="entry name" value="Integrin_bsu_cyt_dom"/>
</dbReference>
<comment type="subcellular location">
    <subcellularLocation>
        <location evidence="1 18">Cell membrane</location>
        <topology evidence="1 18">Single-pass type I membrane protein</topology>
    </subcellularLocation>
</comment>
<dbReference type="Pfam" id="PF18372">
    <property type="entry name" value="I-EGF_1"/>
    <property type="match status" value="1"/>
</dbReference>
<dbReference type="InterPro" id="IPR036349">
    <property type="entry name" value="Integrin_bsu_tail_dom_sf"/>
</dbReference>
<feature type="disulfide bond" evidence="17">
    <location>
        <begin position="628"/>
        <end position="637"/>
    </location>
</feature>
<dbReference type="Proteomes" id="UP000242188">
    <property type="component" value="Unassembled WGS sequence"/>
</dbReference>
<evidence type="ECO:0000256" key="9">
    <source>
        <dbReference type="ARBA" id="ARBA00022837"/>
    </source>
</evidence>
<feature type="disulfide bond" evidence="17">
    <location>
        <begin position="390"/>
        <end position="403"/>
    </location>
</feature>
<evidence type="ECO:0000256" key="2">
    <source>
        <dbReference type="ARBA" id="ARBA00007449"/>
    </source>
</evidence>
<feature type="disulfide bond" evidence="17">
    <location>
        <begin position="480"/>
        <end position="520"/>
    </location>
</feature>
<feature type="domain" description="Integrin beta subunit cytoplasmic" evidence="22">
    <location>
        <begin position="738"/>
        <end position="784"/>
    </location>
</feature>
<keyword evidence="9" id="KW-0106">Calcium</keyword>
<feature type="disulfide bond" evidence="17">
    <location>
        <begin position="634"/>
        <end position="708"/>
    </location>
</feature>
<dbReference type="SUPFAM" id="SSF69179">
    <property type="entry name" value="Integrin domains"/>
    <property type="match status" value="1"/>
</dbReference>
<feature type="disulfide bond" evidence="17">
    <location>
        <begin position="570"/>
        <end position="579"/>
    </location>
</feature>
<sequence>MEKVFLLAAISLIVLINVIDGQRSCNGRRCGDCVINGTNCHWCAQEGYNGSRCGSREELTRNNCSDIKSKKRQEIRMIKNKGVQDRTGDELSDAIQLQPQHVRVYLNPNDDMFTWNITYRVARNYPVDLYFLADPSNTMIAFRDALAALAGEIGIAVGNMTQDYRFGYGTAMEKELLPFTHSSPKHLEDPCSDFGGSCASPYDFKHSMKLAKDIDEFVRQVKATNDSANYDSPEGGFDGLMQVMVCPKLIGWRNRSRRLLIYATDSDYHFAGDGRLAGIVTPNDGMCHTDPVTNLYTKSLEQDYPSVGQIKEKVKENKIILLFTVGRTAFNAYNKVVKEIGQQSSAQELNLRDSSNITRIIQDTYRTIRESVKILVEERDDIYYELRSNCGSGSDILQEQSSCDRVGVGKPIVFEIKMRYKGTACPSDPNQWTESLKINPEGLKDELMVDVVYNCQCDCQLPGQAEENSTKCNGFGTFECGVCTCYEGWSGDNCTCDERQTDIEACSPSGGNETMDTTICSGRGGCNCGRCLCDQPEYSGEFCQCNGKRCGDLDDPCSGNGVCDCQECRCNEGYMGKLCDCPLSTANCENNGTICSDNGDCRCGKCECNSSYTGVLCEQCTSCAEGLCDSNRACAMCTLKDDDKSGDMGREECQSNCQHVTLVDDLDSVRKNDSQTCKFKDADNCVMSFILHIEDGDRVVFVKKTTACPPKPANILILAISISAAVFLVALILLVLWRLFAFFYDGIEYSKFEEEIKNPKWGFDDNPLFVSPTSRYENPMCDQQTEARF</sequence>
<feature type="domain" description="Integrin beta subunit tail" evidence="23">
    <location>
        <begin position="628"/>
        <end position="713"/>
    </location>
</feature>
<dbReference type="SUPFAM" id="SSF53300">
    <property type="entry name" value="vWA-like"/>
    <property type="match status" value="1"/>
</dbReference>
<feature type="disulfide bond" evidence="17">
    <location>
        <begin position="526"/>
        <end position="531"/>
    </location>
</feature>
<dbReference type="InterPro" id="IPR057243">
    <property type="entry name" value="Integrin_I-EGF_CS"/>
</dbReference>
<feature type="disulfide bond" evidence="17">
    <location>
        <begin position="425"/>
        <end position="677"/>
    </location>
</feature>
<evidence type="ECO:0000259" key="21">
    <source>
        <dbReference type="SMART" id="SM00187"/>
    </source>
</evidence>
<evidence type="ECO:0000256" key="11">
    <source>
        <dbReference type="ARBA" id="ARBA00022889"/>
    </source>
</evidence>
<keyword evidence="4" id="KW-0245">EGF-like domain</keyword>
<dbReference type="GO" id="GO:0005925">
    <property type="term" value="C:focal adhesion"/>
    <property type="evidence" value="ECO:0007669"/>
    <property type="project" value="TreeGrafter"/>
</dbReference>
<feature type="disulfide bond" evidence="17">
    <location>
        <begin position="528"/>
        <end position="557"/>
    </location>
</feature>
<keyword evidence="3" id="KW-1003">Cell membrane</keyword>
<gene>
    <name evidence="24" type="ORF">KP79_PYT19898</name>
</gene>
<dbReference type="OrthoDB" id="410592at2759"/>
<feature type="disulfide bond" evidence="17">
    <location>
        <begin position="565"/>
        <end position="595"/>
    </location>
</feature>
<dbReference type="SMART" id="SM01242">
    <property type="entry name" value="Integrin_B_tail"/>
    <property type="match status" value="1"/>
</dbReference>
<keyword evidence="11 18" id="KW-0130">Cell adhesion</keyword>
<keyword evidence="14 19" id="KW-0472">Membrane</keyword>
<dbReference type="Gene3D" id="2.60.40.1510">
    <property type="entry name" value="ntegrin, alpha v. Chain A, domain 3"/>
    <property type="match status" value="1"/>
</dbReference>
<organism evidence="24 25">
    <name type="scientific">Mizuhopecten yessoensis</name>
    <name type="common">Japanese scallop</name>
    <name type="synonym">Patinopecten yessoensis</name>
    <dbReference type="NCBI Taxonomy" id="6573"/>
    <lineage>
        <taxon>Eukaryota</taxon>
        <taxon>Metazoa</taxon>
        <taxon>Spiralia</taxon>
        <taxon>Lophotrochozoa</taxon>
        <taxon>Mollusca</taxon>
        <taxon>Bivalvia</taxon>
        <taxon>Autobranchia</taxon>
        <taxon>Pteriomorphia</taxon>
        <taxon>Pectinida</taxon>
        <taxon>Pectinoidea</taxon>
        <taxon>Pectinidae</taxon>
        <taxon>Mizuhopecten</taxon>
    </lineage>
</organism>
<evidence type="ECO:0000256" key="17">
    <source>
        <dbReference type="PIRSR" id="PIRSR002512-1"/>
    </source>
</evidence>
<dbReference type="GO" id="GO:0098609">
    <property type="term" value="P:cell-cell adhesion"/>
    <property type="evidence" value="ECO:0007669"/>
    <property type="project" value="TreeGrafter"/>
</dbReference>
<dbReference type="GO" id="GO:0046872">
    <property type="term" value="F:metal ion binding"/>
    <property type="evidence" value="ECO:0007669"/>
    <property type="project" value="UniProtKB-KW"/>
</dbReference>
<dbReference type="InterPro" id="IPR032695">
    <property type="entry name" value="Integrin_dom_sf"/>
</dbReference>
<evidence type="ECO:0000256" key="13">
    <source>
        <dbReference type="ARBA" id="ARBA00023037"/>
    </source>
</evidence>
<evidence type="ECO:0000256" key="5">
    <source>
        <dbReference type="ARBA" id="ARBA00022692"/>
    </source>
</evidence>
<feature type="disulfide bond" evidence="17">
    <location>
        <begin position="657"/>
        <end position="685"/>
    </location>
</feature>
<dbReference type="EMBL" id="NEDP02004918">
    <property type="protein sequence ID" value="OWF44106.1"/>
    <property type="molecule type" value="Genomic_DNA"/>
</dbReference>
<evidence type="ECO:0000256" key="7">
    <source>
        <dbReference type="ARBA" id="ARBA00022729"/>
    </source>
</evidence>
<dbReference type="GO" id="GO:0005178">
    <property type="term" value="F:integrin binding"/>
    <property type="evidence" value="ECO:0007669"/>
    <property type="project" value="TreeGrafter"/>
</dbReference>
<dbReference type="InterPro" id="IPR015812">
    <property type="entry name" value="Integrin_bsu"/>
</dbReference>
<evidence type="ECO:0000256" key="10">
    <source>
        <dbReference type="ARBA" id="ARBA00022842"/>
    </source>
</evidence>
<dbReference type="SMART" id="SM00187">
    <property type="entry name" value="INB"/>
    <property type="match status" value="1"/>
</dbReference>
<evidence type="ECO:0000256" key="15">
    <source>
        <dbReference type="ARBA" id="ARBA00023157"/>
    </source>
</evidence>
<dbReference type="PROSITE" id="PS00243">
    <property type="entry name" value="I_EGF_1"/>
    <property type="match status" value="1"/>
</dbReference>
<name>A0A210Q5T4_MIZYE</name>
<feature type="disulfide bond" evidence="17">
    <location>
        <begin position="30"/>
        <end position="40"/>
    </location>
</feature>
<evidence type="ECO:0000256" key="16">
    <source>
        <dbReference type="ARBA" id="ARBA00023180"/>
    </source>
</evidence>
<dbReference type="GO" id="GO:0009986">
    <property type="term" value="C:cell surface"/>
    <property type="evidence" value="ECO:0007669"/>
    <property type="project" value="TreeGrafter"/>
</dbReference>
<proteinExistence type="inferred from homology"/>
<accession>A0A210Q5T4</accession>
<feature type="disulfide bond" evidence="17">
    <location>
        <begin position="43"/>
        <end position="53"/>
    </location>
</feature>
<feature type="disulfide bond" evidence="17">
    <location>
        <begin position="601"/>
        <end position="606"/>
    </location>
</feature>
<comment type="caution">
    <text evidence="24">The sequence shown here is derived from an EMBL/GenBank/DDBJ whole genome shotgun (WGS) entry which is preliminary data.</text>
</comment>
<dbReference type="SUPFAM" id="SSF103575">
    <property type="entry name" value="Plexin repeat"/>
    <property type="match status" value="1"/>
</dbReference>
<dbReference type="Gene3D" id="1.20.5.100">
    <property type="entry name" value="Cytochrome c1, transmembrane anchor, C-terminal"/>
    <property type="match status" value="1"/>
</dbReference>
<keyword evidence="12 19" id="KW-1133">Transmembrane helix</keyword>
<feature type="disulfide bond" evidence="17">
    <location>
        <begin position="563"/>
        <end position="568"/>
    </location>
</feature>
<dbReference type="PRINTS" id="PR01186">
    <property type="entry name" value="INTEGRINB"/>
</dbReference>
<protein>
    <recommendedName>
        <fullName evidence="18">Integrin beta</fullName>
    </recommendedName>
</protein>
<feature type="disulfide bond" evidence="17">
    <location>
        <begin position="246"/>
        <end position="287"/>
    </location>
</feature>
<evidence type="ECO:0000256" key="12">
    <source>
        <dbReference type="ARBA" id="ARBA00022989"/>
    </source>
</evidence>
<feature type="disulfide bond" evidence="17">
    <location>
        <begin position="608"/>
        <end position="617"/>
    </location>
</feature>
<dbReference type="SMART" id="SM01241">
    <property type="entry name" value="Integrin_b_cyt"/>
    <property type="match status" value="1"/>
</dbReference>
<dbReference type="Pfam" id="PF08725">
    <property type="entry name" value="Integrin_b_cyt"/>
    <property type="match status" value="1"/>
</dbReference>
<keyword evidence="8" id="KW-0677">Repeat</keyword>
<keyword evidence="16" id="KW-0325">Glycoprotein</keyword>
<feature type="disulfide bond" evidence="17">
    <location>
        <begin position="33"/>
        <end position="64"/>
    </location>
</feature>
<dbReference type="Pfam" id="PF00362">
    <property type="entry name" value="Integrin_beta"/>
    <property type="match status" value="1"/>
</dbReference>
<keyword evidence="10" id="KW-0460">Magnesium</keyword>
<dbReference type="GO" id="GO:0016477">
    <property type="term" value="P:cell migration"/>
    <property type="evidence" value="ECO:0007669"/>
    <property type="project" value="TreeGrafter"/>
</dbReference>
<dbReference type="Gene3D" id="2.10.25.10">
    <property type="entry name" value="Laminin"/>
    <property type="match status" value="3"/>
</dbReference>
<dbReference type="Gene3D" id="3.40.50.410">
    <property type="entry name" value="von Willebrand factor, type A domain"/>
    <property type="match status" value="1"/>
</dbReference>
<evidence type="ECO:0000256" key="1">
    <source>
        <dbReference type="ARBA" id="ARBA00004251"/>
    </source>
</evidence>
<dbReference type="GO" id="GO:0008305">
    <property type="term" value="C:integrin complex"/>
    <property type="evidence" value="ECO:0007669"/>
    <property type="project" value="TreeGrafter"/>
</dbReference>
<keyword evidence="7 20" id="KW-0732">Signal</keyword>
<feature type="signal peptide" evidence="20">
    <location>
        <begin position="1"/>
        <end position="21"/>
    </location>
</feature>
<dbReference type="PANTHER" id="PTHR10082:SF60">
    <property type="entry name" value="INTEGRIN BETA-PS"/>
    <property type="match status" value="1"/>
</dbReference>
<dbReference type="InterPro" id="IPR013111">
    <property type="entry name" value="EGF_extracell"/>
</dbReference>
<feature type="disulfide bond" evidence="17">
    <location>
        <begin position="545"/>
        <end position="550"/>
    </location>
</feature>
<feature type="disulfide bond" evidence="17">
    <location>
        <begin position="191"/>
        <end position="198"/>
    </location>
</feature>
<keyword evidence="5 18" id="KW-0812">Transmembrane</keyword>
<evidence type="ECO:0000256" key="18">
    <source>
        <dbReference type="RuleBase" id="RU000633"/>
    </source>
</evidence>
<dbReference type="STRING" id="6573.A0A210Q5T4"/>
<evidence type="ECO:0000256" key="19">
    <source>
        <dbReference type="SAM" id="Phobius"/>
    </source>
</evidence>
<dbReference type="FunFam" id="3.40.50.410:FF:000002">
    <property type="entry name" value="Integrin beta"/>
    <property type="match status" value="1"/>
</dbReference>
<evidence type="ECO:0000259" key="23">
    <source>
        <dbReference type="SMART" id="SM01242"/>
    </source>
</evidence>
<keyword evidence="15 17" id="KW-1015">Disulfide bond</keyword>
<feature type="transmembrane region" description="Helical" evidence="19">
    <location>
        <begin position="715"/>
        <end position="737"/>
    </location>
</feature>
<dbReference type="PANTHER" id="PTHR10082">
    <property type="entry name" value="INTEGRIN BETA SUBUNIT"/>
    <property type="match status" value="1"/>
</dbReference>
<dbReference type="Pfam" id="PF07974">
    <property type="entry name" value="EGF_2"/>
    <property type="match status" value="1"/>
</dbReference>
<feature type="disulfide bond" evidence="17">
    <location>
        <begin position="455"/>
        <end position="459"/>
    </location>
</feature>
<dbReference type="AlphaFoldDB" id="A0A210Q5T4"/>
<dbReference type="SUPFAM" id="SSF69687">
    <property type="entry name" value="Integrin beta tail domain"/>
    <property type="match status" value="1"/>
</dbReference>
<evidence type="ECO:0000313" key="25">
    <source>
        <dbReference type="Proteomes" id="UP000242188"/>
    </source>
</evidence>
<keyword evidence="25" id="KW-1185">Reference proteome</keyword>
<dbReference type="InterPro" id="IPR012896">
    <property type="entry name" value="Integrin_bsu_tail"/>
</dbReference>
<evidence type="ECO:0000256" key="3">
    <source>
        <dbReference type="ARBA" id="ARBA00022475"/>
    </source>
</evidence>
<evidence type="ECO:0000256" key="4">
    <source>
        <dbReference type="ARBA" id="ARBA00022536"/>
    </source>
</evidence>
<feature type="chain" id="PRO_5012171205" description="Integrin beta" evidence="20">
    <location>
        <begin position="22"/>
        <end position="789"/>
    </location>
</feature>
<dbReference type="GO" id="GO:0007160">
    <property type="term" value="P:cell-matrix adhesion"/>
    <property type="evidence" value="ECO:0007669"/>
    <property type="project" value="TreeGrafter"/>
</dbReference>
<feature type="disulfide bond" evidence="17">
    <location>
        <begin position="603"/>
        <end position="653"/>
    </location>
</feature>
<dbReference type="GO" id="GO:0007229">
    <property type="term" value="P:integrin-mediated signaling pathway"/>
    <property type="evidence" value="ECO:0007669"/>
    <property type="project" value="UniProtKB-KW"/>
</dbReference>
<keyword evidence="6" id="KW-0479">Metal-binding</keyword>